<keyword evidence="2" id="KW-1185">Reference proteome</keyword>
<evidence type="ECO:0000313" key="1">
    <source>
        <dbReference type="EMBL" id="MEV0974388.1"/>
    </source>
</evidence>
<dbReference type="EMBL" id="JBFALK010000030">
    <property type="protein sequence ID" value="MEV0974388.1"/>
    <property type="molecule type" value="Genomic_DNA"/>
</dbReference>
<organism evidence="1 2">
    <name type="scientific">Microtetraspora glauca</name>
    <dbReference type="NCBI Taxonomy" id="1996"/>
    <lineage>
        <taxon>Bacteria</taxon>
        <taxon>Bacillati</taxon>
        <taxon>Actinomycetota</taxon>
        <taxon>Actinomycetes</taxon>
        <taxon>Streptosporangiales</taxon>
        <taxon>Streptosporangiaceae</taxon>
        <taxon>Microtetraspora</taxon>
    </lineage>
</organism>
<dbReference type="RefSeq" id="WP_061260242.1">
    <property type="nucleotide sequence ID" value="NZ_JBFALK010000030.1"/>
</dbReference>
<accession>A0ABV3GRW2</accession>
<comment type="caution">
    <text evidence="1">The sequence shown here is derived from an EMBL/GenBank/DDBJ whole genome shotgun (WGS) entry which is preliminary data.</text>
</comment>
<name>A0ABV3GRW2_MICGL</name>
<dbReference type="Proteomes" id="UP001551675">
    <property type="component" value="Unassembled WGS sequence"/>
</dbReference>
<gene>
    <name evidence="1" type="ORF">AB0I59_37825</name>
</gene>
<proteinExistence type="predicted"/>
<evidence type="ECO:0000313" key="2">
    <source>
        <dbReference type="Proteomes" id="UP001551675"/>
    </source>
</evidence>
<sequence>MSLRFGVLGPVQVRRDGRLVPGAPLLGVTRECRFLITGRRVLAALDNVEHVPLAPLDGAAACELLGRLADMRLVEPVAPDRYRVDGLTRLYARE</sequence>
<protein>
    <submittedName>
        <fullName evidence="1">Uncharacterized protein</fullName>
    </submittedName>
</protein>
<reference evidence="1 2" key="1">
    <citation type="submission" date="2024-06" db="EMBL/GenBank/DDBJ databases">
        <title>The Natural Products Discovery Center: Release of the First 8490 Sequenced Strains for Exploring Actinobacteria Biosynthetic Diversity.</title>
        <authorList>
            <person name="Kalkreuter E."/>
            <person name="Kautsar S.A."/>
            <person name="Yang D."/>
            <person name="Bader C.D."/>
            <person name="Teijaro C.N."/>
            <person name="Fluegel L."/>
            <person name="Davis C.M."/>
            <person name="Simpson J.R."/>
            <person name="Lauterbach L."/>
            <person name="Steele A.D."/>
            <person name="Gui C."/>
            <person name="Meng S."/>
            <person name="Li G."/>
            <person name="Viehrig K."/>
            <person name="Ye F."/>
            <person name="Su P."/>
            <person name="Kiefer A.F."/>
            <person name="Nichols A."/>
            <person name="Cepeda A.J."/>
            <person name="Yan W."/>
            <person name="Fan B."/>
            <person name="Jiang Y."/>
            <person name="Adhikari A."/>
            <person name="Zheng C.-J."/>
            <person name="Schuster L."/>
            <person name="Cowan T.M."/>
            <person name="Smanski M.J."/>
            <person name="Chevrette M.G."/>
            <person name="De Carvalho L.P.S."/>
            <person name="Shen B."/>
        </authorList>
    </citation>
    <scope>NUCLEOTIDE SEQUENCE [LARGE SCALE GENOMIC DNA]</scope>
    <source>
        <strain evidence="1 2">NPDC050100</strain>
    </source>
</reference>